<dbReference type="PANTHER" id="PTHR34847:SF1">
    <property type="entry name" value="NODULATION PROTEIN U"/>
    <property type="match status" value="1"/>
</dbReference>
<dbReference type="InterPro" id="IPR038152">
    <property type="entry name" value="Carbam_trans_C_sf"/>
</dbReference>
<comment type="similarity">
    <text evidence="1">Belongs to the NodU/CmcH family.</text>
</comment>
<evidence type="ECO:0000256" key="1">
    <source>
        <dbReference type="ARBA" id="ARBA00006129"/>
    </source>
</evidence>
<dbReference type="PANTHER" id="PTHR34847">
    <property type="entry name" value="NODULATION PROTEIN U"/>
    <property type="match status" value="1"/>
</dbReference>
<sequence>MNSPVYYLGLSISHNSSAAIMRDGEVVAAACEERFFRKKNYVGFPRESIKYCLKKAGISGSDIVRAAYTTVENSGLMMKVKNNTEFSLLDYWDYYGEKYYARAARGEDTSDYLKWLRDDPQFNRQEEYFDFSWLTDDVLDNTKLDAELFRKECVRILSAEFDVATDKIDFIDHHECHAYYAYFGSPFRQDDCIALTLDGWGDGRNQTVWKVSDDKFEFLAESAQNDLGRVYKMATLLLGMRPDEHEFKVMGLAPYAKESYVRKAMEPLMNLSRVENMRLVSHDRPADLFSYLQEVWRDHRFDNIAGAVQLYTEIMACALFKDIVEKTGIKRFVVSGGIAMNIKMNKIIAEMPEVEKMFVCGSGGDESLSIGGCYVMNKDASTNAPLNHLYLGYDVTEEMDDFDPSIYADKFTVTEDIGLDQVAKLIADGDIVAVIRGGAEFGARALGNRSILANPGVRESVKQINEAIKNRDFWMPFALSILEEKHKDYLHNPKDLSSPFMAIGLDTKDETYQRIIAGTHPYDRSVRPQFVSKDHAPQYHALISEFEKLTGTPAMLNTSFNLHGEPIVNTIADAVRTFELSGLDHLLINDQVLLSKKQ</sequence>
<dbReference type="RefSeq" id="WP_097154517.1">
    <property type="nucleotide sequence ID" value="NZ_OBEL01000004.1"/>
</dbReference>
<evidence type="ECO:0000313" key="5">
    <source>
        <dbReference type="Proteomes" id="UP000219439"/>
    </source>
</evidence>
<dbReference type="Gene3D" id="3.90.870.20">
    <property type="entry name" value="Carbamoyltransferase, C-terminal domain"/>
    <property type="match status" value="1"/>
</dbReference>
<feature type="domain" description="Carbamoyltransferase C-terminal" evidence="3">
    <location>
        <begin position="423"/>
        <end position="593"/>
    </location>
</feature>
<accession>A0A285PEG9</accession>
<dbReference type="CDD" id="cd24100">
    <property type="entry name" value="ASKHA_NBD_MJ1051-like_N"/>
    <property type="match status" value="1"/>
</dbReference>
<dbReference type="InterPro" id="IPR031730">
    <property type="entry name" value="Carbam_trans_C"/>
</dbReference>
<dbReference type="Pfam" id="PF02543">
    <property type="entry name" value="Carbam_trans_N"/>
    <property type="match status" value="1"/>
</dbReference>
<dbReference type="EMBL" id="OBEL01000004">
    <property type="protein sequence ID" value="SNZ20134.1"/>
    <property type="molecule type" value="Genomic_DNA"/>
</dbReference>
<evidence type="ECO:0000313" key="4">
    <source>
        <dbReference type="EMBL" id="SNZ20134.1"/>
    </source>
</evidence>
<gene>
    <name evidence="4" type="ORF">SAMN06265368_3237</name>
</gene>
<organism evidence="4 5">
    <name type="scientific">Cohaesibacter gelatinilyticus</name>
    <dbReference type="NCBI Taxonomy" id="372072"/>
    <lineage>
        <taxon>Bacteria</taxon>
        <taxon>Pseudomonadati</taxon>
        <taxon>Pseudomonadota</taxon>
        <taxon>Alphaproteobacteria</taxon>
        <taxon>Hyphomicrobiales</taxon>
        <taxon>Cohaesibacteraceae</taxon>
    </lineage>
</organism>
<dbReference type="InterPro" id="IPR043129">
    <property type="entry name" value="ATPase_NBD"/>
</dbReference>
<dbReference type="Gene3D" id="3.30.420.40">
    <property type="match status" value="2"/>
</dbReference>
<proteinExistence type="inferred from homology"/>
<evidence type="ECO:0000259" key="2">
    <source>
        <dbReference type="Pfam" id="PF02543"/>
    </source>
</evidence>
<dbReference type="Pfam" id="PF16861">
    <property type="entry name" value="Carbam_trans_C"/>
    <property type="match status" value="1"/>
</dbReference>
<keyword evidence="4" id="KW-0808">Transferase</keyword>
<feature type="domain" description="Carbamoyltransferase" evidence="2">
    <location>
        <begin position="8"/>
        <end position="371"/>
    </location>
</feature>
<dbReference type="InterPro" id="IPR051338">
    <property type="entry name" value="NodU/CmcH_Carbamoyltrnsfr"/>
</dbReference>
<name>A0A285PEG9_9HYPH</name>
<reference evidence="4 5" key="1">
    <citation type="submission" date="2017-09" db="EMBL/GenBank/DDBJ databases">
        <authorList>
            <person name="Ehlers B."/>
            <person name="Leendertz F.H."/>
        </authorList>
    </citation>
    <scope>NUCLEOTIDE SEQUENCE [LARGE SCALE GENOMIC DNA]</scope>
    <source>
        <strain evidence="4 5">DSM 18289</strain>
    </source>
</reference>
<dbReference type="SUPFAM" id="SSF53067">
    <property type="entry name" value="Actin-like ATPase domain"/>
    <property type="match status" value="1"/>
</dbReference>
<dbReference type="InterPro" id="IPR003696">
    <property type="entry name" value="Carbtransf_dom"/>
</dbReference>
<evidence type="ECO:0000259" key="3">
    <source>
        <dbReference type="Pfam" id="PF16861"/>
    </source>
</evidence>
<keyword evidence="5" id="KW-1185">Reference proteome</keyword>
<dbReference type="OrthoDB" id="9780777at2"/>
<dbReference type="Proteomes" id="UP000219439">
    <property type="component" value="Unassembled WGS sequence"/>
</dbReference>
<protein>
    <submittedName>
        <fullName evidence="4">Carbamoyltransferase</fullName>
    </submittedName>
</protein>
<dbReference type="GO" id="GO:0016740">
    <property type="term" value="F:transferase activity"/>
    <property type="evidence" value="ECO:0007669"/>
    <property type="project" value="UniProtKB-KW"/>
</dbReference>
<dbReference type="AlphaFoldDB" id="A0A285PEG9"/>